<protein>
    <submittedName>
        <fullName evidence="2">Uncharacterized protein</fullName>
    </submittedName>
</protein>
<sequence length="168" mass="18280">MVRRSPNCPEPGAGWLPPWVTSSGAAFFTLWEREHEVARAGAVPRGHLQRSPGSTWSCEGGEGGPGRGQPLVLCRDLWWAGLQGTWFLKCGDRKGSWGLCPLPPGSLSRPGRWQGRLPLLCGDLEFARPELTSSGFPLVLAPDTTPPPHTLGLFGAFRKLKILLPQCF</sequence>
<dbReference type="AlphaFoldDB" id="A0A4X1SZ03"/>
<feature type="region of interest" description="Disordered" evidence="1">
    <location>
        <begin position="43"/>
        <end position="63"/>
    </location>
</feature>
<dbReference type="Proteomes" id="UP000314985">
    <property type="component" value="Chromosome 17"/>
</dbReference>
<evidence type="ECO:0000256" key="1">
    <source>
        <dbReference type="SAM" id="MobiDB-lite"/>
    </source>
</evidence>
<name>A0A4X1SZ03_PIG</name>
<reference evidence="2" key="2">
    <citation type="submission" date="2025-08" db="UniProtKB">
        <authorList>
            <consortium name="Ensembl"/>
        </authorList>
    </citation>
    <scope>IDENTIFICATION</scope>
</reference>
<evidence type="ECO:0000313" key="2">
    <source>
        <dbReference type="Ensembl" id="ENSSSCP00070008519.1"/>
    </source>
</evidence>
<organism evidence="2 3">
    <name type="scientific">Sus scrofa</name>
    <name type="common">Pig</name>
    <dbReference type="NCBI Taxonomy" id="9823"/>
    <lineage>
        <taxon>Eukaryota</taxon>
        <taxon>Metazoa</taxon>
        <taxon>Chordata</taxon>
        <taxon>Craniata</taxon>
        <taxon>Vertebrata</taxon>
        <taxon>Euteleostomi</taxon>
        <taxon>Mammalia</taxon>
        <taxon>Eutheria</taxon>
        <taxon>Laurasiatheria</taxon>
        <taxon>Artiodactyla</taxon>
        <taxon>Suina</taxon>
        <taxon>Suidae</taxon>
        <taxon>Sus</taxon>
    </lineage>
</organism>
<accession>A0A4X1SZ03</accession>
<proteinExistence type="predicted"/>
<evidence type="ECO:0000313" key="3">
    <source>
        <dbReference type="Proteomes" id="UP000314985"/>
    </source>
</evidence>
<dbReference type="Ensembl" id="ENSSSCT00070010377.1">
    <property type="protein sequence ID" value="ENSSSCP00070008519.1"/>
    <property type="gene ID" value="ENSSSCG00070005487.1"/>
</dbReference>
<reference evidence="2 3" key="1">
    <citation type="submission" date="2017-08" db="EMBL/GenBank/DDBJ databases">
        <title>USMARCv1.0.</title>
        <authorList>
            <person name="Hannum G.I."/>
            <person name="Koren S."/>
            <person name="Schroeder S.G."/>
            <person name="Chin S.C."/>
            <person name="Nonneman D.J."/>
            <person name="Becker S.A."/>
            <person name="Rosen B.D."/>
            <person name="Bickhart D.M."/>
            <person name="Putnam N.H."/>
            <person name="Green R.E."/>
            <person name="Tuggle C.K."/>
            <person name="Liu H."/>
            <person name="Rohrer G.A."/>
            <person name="Warr A."/>
            <person name="Hall R."/>
            <person name="Kim K."/>
            <person name="Hume D.A."/>
            <person name="Talbot R."/>
            <person name="Chow W."/>
            <person name="Howe K."/>
            <person name="Schwartz A.S."/>
            <person name="Watson M."/>
            <person name="Archibald A.L."/>
            <person name="Phillippy A.M."/>
            <person name="Smith T.P.L."/>
        </authorList>
    </citation>
    <scope>NUCLEOTIDE SEQUENCE [LARGE SCALE GENOMIC DNA]</scope>
</reference>